<dbReference type="PIRSF" id="PIRSF006661">
    <property type="entry name" value="PP-lp_UCP006661"/>
    <property type="match status" value="1"/>
</dbReference>
<organism evidence="2">
    <name type="scientific">freshwater metagenome</name>
    <dbReference type="NCBI Taxonomy" id="449393"/>
    <lineage>
        <taxon>unclassified sequences</taxon>
        <taxon>metagenomes</taxon>
        <taxon>ecological metagenomes</taxon>
    </lineage>
</organism>
<dbReference type="PANTHER" id="PTHR43169">
    <property type="entry name" value="EXSB FAMILY PROTEIN"/>
    <property type="match status" value="1"/>
</dbReference>
<dbReference type="EMBL" id="CAEZUO010000103">
    <property type="protein sequence ID" value="CAB4616436.1"/>
    <property type="molecule type" value="Genomic_DNA"/>
</dbReference>
<gene>
    <name evidence="2" type="ORF">UFOPK1827_01643</name>
    <name evidence="3" type="ORF">UFOPK2000_01214</name>
</gene>
<dbReference type="CDD" id="cd01990">
    <property type="entry name" value="LarE-like"/>
    <property type="match status" value="1"/>
</dbReference>
<evidence type="ECO:0000313" key="2">
    <source>
        <dbReference type="EMBL" id="CAB4616436.1"/>
    </source>
</evidence>
<dbReference type="AlphaFoldDB" id="A0A6J6HTP5"/>
<accession>A0A6J6HTP5</accession>
<protein>
    <submittedName>
        <fullName evidence="2">Unannotated protein</fullName>
    </submittedName>
</protein>
<dbReference type="GO" id="GO:0016783">
    <property type="term" value="F:sulfurtransferase activity"/>
    <property type="evidence" value="ECO:0007669"/>
    <property type="project" value="InterPro"/>
</dbReference>
<dbReference type="InterPro" id="IPR022310">
    <property type="entry name" value="NAD/GMP_synthase"/>
</dbReference>
<dbReference type="NCBIfam" id="TIGR00268">
    <property type="entry name" value="ATP-dependent sacrificial sulfur transferase LarE"/>
    <property type="match status" value="1"/>
</dbReference>
<dbReference type="GO" id="GO:0006163">
    <property type="term" value="P:purine nucleotide metabolic process"/>
    <property type="evidence" value="ECO:0007669"/>
    <property type="project" value="UniProtKB-ARBA"/>
</dbReference>
<dbReference type="Pfam" id="PF02540">
    <property type="entry name" value="NAD_synthase"/>
    <property type="match status" value="1"/>
</dbReference>
<dbReference type="InterPro" id="IPR014729">
    <property type="entry name" value="Rossmann-like_a/b/a_fold"/>
</dbReference>
<feature type="domain" description="NAD/GMP synthase" evidence="1">
    <location>
        <begin position="17"/>
        <end position="85"/>
    </location>
</feature>
<sequence>MTAIDRSDELEVALDRLREELRELESVVVAFSGGADSAFLAYVANETLGSDRCTVVTAISPSLATSEYDDCRALAAEWGLTWIELETSELESLDYQRNDFDRCFHCKTALMDVVEPIASDHGAVAVLGVNLDDLDDHRPGQRAASERGAQFPLVDSGFTKQMVRDASLHLGLRTWDKPAAACLSSRVPYGTAVTVSVLSRVERAEAAMHELGFRELRVRHYDDTARIEVPLSAIDALIQRRAEVVEVVTECGYRYVTLDLEGLRSGNLNAALEL</sequence>
<evidence type="ECO:0000313" key="3">
    <source>
        <dbReference type="EMBL" id="CAB4638952.1"/>
    </source>
</evidence>
<proteinExistence type="predicted"/>
<evidence type="ECO:0000259" key="1">
    <source>
        <dbReference type="Pfam" id="PF02540"/>
    </source>
</evidence>
<name>A0A6J6HTP5_9ZZZZ</name>
<dbReference type="EMBL" id="CAEZVK010000149">
    <property type="protein sequence ID" value="CAB4638952.1"/>
    <property type="molecule type" value="Genomic_DNA"/>
</dbReference>
<dbReference type="SUPFAM" id="SSF52402">
    <property type="entry name" value="Adenine nucleotide alpha hydrolases-like"/>
    <property type="match status" value="1"/>
</dbReference>
<dbReference type="InterPro" id="IPR005232">
    <property type="entry name" value="LarE"/>
</dbReference>
<dbReference type="InterPro" id="IPR052188">
    <property type="entry name" value="Ni-pincer_cofactor_biosynth"/>
</dbReference>
<dbReference type="PANTHER" id="PTHR43169:SF2">
    <property type="entry name" value="NAD_GMP SYNTHASE DOMAIN-CONTAINING PROTEIN"/>
    <property type="match status" value="1"/>
</dbReference>
<reference evidence="2" key="1">
    <citation type="submission" date="2020-05" db="EMBL/GenBank/DDBJ databases">
        <authorList>
            <person name="Chiriac C."/>
            <person name="Salcher M."/>
            <person name="Ghai R."/>
            <person name="Kavagutti S V."/>
        </authorList>
    </citation>
    <scope>NUCLEOTIDE SEQUENCE</scope>
</reference>
<dbReference type="Gene3D" id="3.40.50.620">
    <property type="entry name" value="HUPs"/>
    <property type="match status" value="1"/>
</dbReference>